<evidence type="ECO:0000313" key="6">
    <source>
        <dbReference type="Proteomes" id="UP000326939"/>
    </source>
</evidence>
<dbReference type="EMBL" id="VDCV01000002">
    <property type="protein sequence ID" value="KAB5568297.1"/>
    <property type="molecule type" value="Genomic_DNA"/>
</dbReference>
<dbReference type="Gene3D" id="1.25.40.10">
    <property type="entry name" value="Tetratricopeptide repeat domain"/>
    <property type="match status" value="2"/>
</dbReference>
<dbReference type="PANTHER" id="PTHR46128">
    <property type="entry name" value="MITOCHONDRIAL GROUP I INTRON SPLICING FACTOR CCM1"/>
    <property type="match status" value="1"/>
</dbReference>
<feature type="repeat" description="PPR" evidence="3">
    <location>
        <begin position="127"/>
        <end position="161"/>
    </location>
</feature>
<keyword evidence="2" id="KW-0677">Repeat</keyword>
<dbReference type="PROSITE" id="PS51375">
    <property type="entry name" value="PPR"/>
    <property type="match status" value="2"/>
</dbReference>
<dbReference type="InterPro" id="IPR011990">
    <property type="entry name" value="TPR-like_helical_dom_sf"/>
</dbReference>
<name>A0A5N5NMP0_9ROSI</name>
<comment type="caution">
    <text evidence="5">The sequence shown here is derived from an EMBL/GenBank/DDBJ whole genome shotgun (WGS) entry which is preliminary data.</text>
</comment>
<sequence length="275" mass="31177">MVHLYYSIPWFLKPYISSSSSFSVAHVSSSRTAASSIGKTPSSFFSNPQKLSSSNPKTSNEEFTTTPKLSPKSQALALKTKRHFKDSSRETASQRVCESLVVFGRILSGRRLNVFLIEMIDQGVWPNVETSNVLVHMLCKSGKVKEKRKLFELMAHRGLKATVVTYSIMIRGLCKEDLMEDLSLEMEGKGCAPKAVAFNMLMHGFFQNNETQKAMDFLHKMKVRELSPDASTVSMVIELLSKDENYHEHIKMLPEFHTRANRKVHMMNVSFVRFG</sequence>
<accession>A0A5N5NMP0</accession>
<dbReference type="Pfam" id="PF13041">
    <property type="entry name" value="PPR_2"/>
    <property type="match status" value="2"/>
</dbReference>
<feature type="region of interest" description="Disordered" evidence="4">
    <location>
        <begin position="36"/>
        <end position="75"/>
    </location>
</feature>
<evidence type="ECO:0000256" key="3">
    <source>
        <dbReference type="PROSITE-ProRule" id="PRU00708"/>
    </source>
</evidence>
<dbReference type="InterPro" id="IPR002885">
    <property type="entry name" value="PPR_rpt"/>
</dbReference>
<feature type="compositionally biased region" description="Polar residues" evidence="4">
    <location>
        <begin position="36"/>
        <end position="73"/>
    </location>
</feature>
<dbReference type="AlphaFoldDB" id="A0A5N5NMP0"/>
<feature type="repeat" description="PPR" evidence="3">
    <location>
        <begin position="194"/>
        <end position="228"/>
    </location>
</feature>
<protein>
    <recommendedName>
        <fullName evidence="7">Pentacotripeptide-repeat region of PRORP domain-containing protein</fullName>
    </recommendedName>
</protein>
<evidence type="ECO:0000313" key="5">
    <source>
        <dbReference type="EMBL" id="KAB5568297.1"/>
    </source>
</evidence>
<reference evidence="6" key="1">
    <citation type="journal article" date="2019" name="Gigascience">
        <title>De novo genome assembly of the endangered Acer yangbiense, a plant species with extremely small populations endemic to Yunnan Province, China.</title>
        <authorList>
            <person name="Yang J."/>
            <person name="Wariss H.M."/>
            <person name="Tao L."/>
            <person name="Zhang R."/>
            <person name="Yun Q."/>
            <person name="Hollingsworth P."/>
            <person name="Dao Z."/>
            <person name="Luo G."/>
            <person name="Guo H."/>
            <person name="Ma Y."/>
            <person name="Sun W."/>
        </authorList>
    </citation>
    <scope>NUCLEOTIDE SEQUENCE [LARGE SCALE GENOMIC DNA]</scope>
    <source>
        <strain evidence="6">cv. br00</strain>
    </source>
</reference>
<dbReference type="PANTHER" id="PTHR46128:SF211">
    <property type="entry name" value="PENTACOTRIPEPTIDE-REPEAT REGION OF PRORP DOMAIN-CONTAINING PROTEIN"/>
    <property type="match status" value="1"/>
</dbReference>
<proteinExistence type="inferred from homology"/>
<evidence type="ECO:0000256" key="4">
    <source>
        <dbReference type="SAM" id="MobiDB-lite"/>
    </source>
</evidence>
<comment type="similarity">
    <text evidence="1">Belongs to the PPR family. P subfamily.</text>
</comment>
<dbReference type="InterPro" id="IPR050872">
    <property type="entry name" value="PPR_P_subfamily"/>
</dbReference>
<gene>
    <name evidence="5" type="ORF">DKX38_002090</name>
</gene>
<evidence type="ECO:0000256" key="1">
    <source>
        <dbReference type="ARBA" id="ARBA00007626"/>
    </source>
</evidence>
<evidence type="ECO:0008006" key="7">
    <source>
        <dbReference type="Google" id="ProtNLM"/>
    </source>
</evidence>
<dbReference type="Proteomes" id="UP000326939">
    <property type="component" value="Chromosome 2"/>
</dbReference>
<keyword evidence="6" id="KW-1185">Reference proteome</keyword>
<dbReference type="NCBIfam" id="TIGR00756">
    <property type="entry name" value="PPR"/>
    <property type="match status" value="1"/>
</dbReference>
<evidence type="ECO:0000256" key="2">
    <source>
        <dbReference type="ARBA" id="ARBA00022737"/>
    </source>
</evidence>
<organism evidence="5 6">
    <name type="scientific">Salix brachista</name>
    <dbReference type="NCBI Taxonomy" id="2182728"/>
    <lineage>
        <taxon>Eukaryota</taxon>
        <taxon>Viridiplantae</taxon>
        <taxon>Streptophyta</taxon>
        <taxon>Embryophyta</taxon>
        <taxon>Tracheophyta</taxon>
        <taxon>Spermatophyta</taxon>
        <taxon>Magnoliopsida</taxon>
        <taxon>eudicotyledons</taxon>
        <taxon>Gunneridae</taxon>
        <taxon>Pentapetalae</taxon>
        <taxon>rosids</taxon>
        <taxon>fabids</taxon>
        <taxon>Malpighiales</taxon>
        <taxon>Salicaceae</taxon>
        <taxon>Saliceae</taxon>
        <taxon>Salix</taxon>
    </lineage>
</organism>